<feature type="transmembrane region" description="Helical" evidence="7">
    <location>
        <begin position="133"/>
        <end position="156"/>
    </location>
</feature>
<comment type="similarity">
    <text evidence="2">Belongs to the TrbL/VirB6 family.</text>
</comment>
<feature type="transmembrane region" description="Helical" evidence="7">
    <location>
        <begin position="225"/>
        <end position="246"/>
    </location>
</feature>
<comment type="subcellular location">
    <subcellularLocation>
        <location evidence="1">Membrane</location>
        <topology evidence="1">Multi-pass membrane protein</topology>
    </subcellularLocation>
</comment>
<keyword evidence="4 7" id="KW-1133">Transmembrane helix</keyword>
<proteinExistence type="inferred from homology"/>
<evidence type="ECO:0000313" key="9">
    <source>
        <dbReference type="Proteomes" id="UP000549457"/>
    </source>
</evidence>
<organism evidence="8 9">
    <name type="scientific">Amaricoccus macauensis</name>
    <dbReference type="NCBI Taxonomy" id="57001"/>
    <lineage>
        <taxon>Bacteria</taxon>
        <taxon>Pseudomonadati</taxon>
        <taxon>Pseudomonadota</taxon>
        <taxon>Alphaproteobacteria</taxon>
        <taxon>Rhodobacterales</taxon>
        <taxon>Paracoccaceae</taxon>
        <taxon>Amaricoccus</taxon>
    </lineage>
</organism>
<evidence type="ECO:0000256" key="1">
    <source>
        <dbReference type="ARBA" id="ARBA00004141"/>
    </source>
</evidence>
<feature type="transmembrane region" description="Helical" evidence="7">
    <location>
        <begin position="67"/>
        <end position="86"/>
    </location>
</feature>
<dbReference type="GO" id="GO:0030255">
    <property type="term" value="P:protein secretion by the type IV secretion system"/>
    <property type="evidence" value="ECO:0007669"/>
    <property type="project" value="InterPro"/>
</dbReference>
<comment type="caution">
    <text evidence="8">The sequence shown here is derived from an EMBL/GenBank/DDBJ whole genome shotgun (WGS) entry which is preliminary data.</text>
</comment>
<keyword evidence="3 7" id="KW-0812">Transmembrane</keyword>
<dbReference type="RefSeq" id="WP_184155513.1">
    <property type="nucleotide sequence ID" value="NZ_JACHFM010000010.1"/>
</dbReference>
<sequence>MATYIQDTLDMIDMTVANYAQSVFTDFGGPVSATIRLGGVVAIAFLGINVMMQWVPLRVTDFAKWGVRYLIILAVATSWAQFLPFYDMLTNVPSSVGASLLDVSGASSLNQSLDLMVTSIFDFSDRAADESGFFSISLLSIILAIVGSLMACVAILVAGIAKIGLAMAVSLAPLFIASLLFRGTSDLFSSWAKFTLGFALIPLVLAGVMGAIVRIGGDLIASIDGAATLTDAAPFLIVALAAIFLMSQVPTMVNGLAGTVVATASGVREARQLAGGVGAGSGVKAVARTAHPAVAAVSGAVGAARAAEGGMGARASAGAQELVQNYEARKKGRERHQARMANMGRRSTFGGDFEAAQAGSLQFSRERRRQRTEARTADRSTSDKAKAPPG</sequence>
<evidence type="ECO:0000256" key="3">
    <source>
        <dbReference type="ARBA" id="ARBA00022692"/>
    </source>
</evidence>
<keyword evidence="9" id="KW-1185">Reference proteome</keyword>
<evidence type="ECO:0000256" key="5">
    <source>
        <dbReference type="ARBA" id="ARBA00023136"/>
    </source>
</evidence>
<feature type="compositionally biased region" description="Basic and acidic residues" evidence="6">
    <location>
        <begin position="371"/>
        <end position="390"/>
    </location>
</feature>
<feature type="transmembrane region" description="Helical" evidence="7">
    <location>
        <begin position="163"/>
        <end position="182"/>
    </location>
</feature>
<evidence type="ECO:0000256" key="4">
    <source>
        <dbReference type="ARBA" id="ARBA00022989"/>
    </source>
</evidence>
<dbReference type="AlphaFoldDB" id="A0A840SZW5"/>
<feature type="transmembrane region" description="Helical" evidence="7">
    <location>
        <begin position="194"/>
        <end position="213"/>
    </location>
</feature>
<accession>A0A840SZW5</accession>
<dbReference type="Proteomes" id="UP000549457">
    <property type="component" value="Unassembled WGS sequence"/>
</dbReference>
<evidence type="ECO:0000313" key="8">
    <source>
        <dbReference type="EMBL" id="MBB5224582.1"/>
    </source>
</evidence>
<name>A0A840SZW5_9RHOB</name>
<evidence type="ECO:0000256" key="6">
    <source>
        <dbReference type="SAM" id="MobiDB-lite"/>
    </source>
</evidence>
<protein>
    <submittedName>
        <fullName evidence="8">Type IV secretion system protein VirB6</fullName>
    </submittedName>
</protein>
<feature type="transmembrane region" description="Helical" evidence="7">
    <location>
        <begin position="33"/>
        <end position="55"/>
    </location>
</feature>
<evidence type="ECO:0000256" key="2">
    <source>
        <dbReference type="ARBA" id="ARBA00007802"/>
    </source>
</evidence>
<dbReference type="Pfam" id="PF04610">
    <property type="entry name" value="TrbL"/>
    <property type="match status" value="1"/>
</dbReference>
<dbReference type="GO" id="GO:0016020">
    <property type="term" value="C:membrane"/>
    <property type="evidence" value="ECO:0007669"/>
    <property type="project" value="UniProtKB-SubCell"/>
</dbReference>
<dbReference type="InterPro" id="IPR007688">
    <property type="entry name" value="Conjugal_tfr_TrbL/VirB6"/>
</dbReference>
<gene>
    <name evidence="8" type="ORF">HNP73_004553</name>
</gene>
<dbReference type="EMBL" id="JACHFM010000010">
    <property type="protein sequence ID" value="MBB5224582.1"/>
    <property type="molecule type" value="Genomic_DNA"/>
</dbReference>
<feature type="region of interest" description="Disordered" evidence="6">
    <location>
        <begin position="344"/>
        <end position="390"/>
    </location>
</feature>
<evidence type="ECO:0000256" key="7">
    <source>
        <dbReference type="SAM" id="Phobius"/>
    </source>
</evidence>
<keyword evidence="5 7" id="KW-0472">Membrane</keyword>
<reference evidence="8 9" key="1">
    <citation type="submission" date="2020-08" db="EMBL/GenBank/DDBJ databases">
        <title>Genomic Encyclopedia of Type Strains, Phase IV (KMG-IV): sequencing the most valuable type-strain genomes for metagenomic binning, comparative biology and taxonomic classification.</title>
        <authorList>
            <person name="Goeker M."/>
        </authorList>
    </citation>
    <scope>NUCLEOTIDE SEQUENCE [LARGE SCALE GENOMIC DNA]</scope>
    <source>
        <strain evidence="8 9">DSM 101730</strain>
    </source>
</reference>